<gene>
    <name evidence="9" type="ORF">EJB06_23735</name>
</gene>
<comment type="similarity">
    <text evidence="1 8">Belongs to the SOS response-associated peptidase family.</text>
</comment>
<proteinExistence type="inferred from homology"/>
<dbReference type="RefSeq" id="WP_126076495.1">
    <property type="nucleotide sequence ID" value="NZ_CP051166.1"/>
</dbReference>
<evidence type="ECO:0000256" key="5">
    <source>
        <dbReference type="ARBA" id="ARBA00023124"/>
    </source>
</evidence>
<dbReference type="GO" id="GO:0006508">
    <property type="term" value="P:proteolysis"/>
    <property type="evidence" value="ECO:0007669"/>
    <property type="project" value="UniProtKB-KW"/>
</dbReference>
<dbReference type="SUPFAM" id="SSF143081">
    <property type="entry name" value="BB1717-like"/>
    <property type="match status" value="1"/>
</dbReference>
<evidence type="ECO:0000256" key="6">
    <source>
        <dbReference type="ARBA" id="ARBA00023125"/>
    </source>
</evidence>
<evidence type="ECO:0000256" key="1">
    <source>
        <dbReference type="ARBA" id="ARBA00008136"/>
    </source>
</evidence>
<dbReference type="PANTHER" id="PTHR13604:SF0">
    <property type="entry name" value="ABASIC SITE PROCESSING PROTEIN HMCES"/>
    <property type="match status" value="1"/>
</dbReference>
<dbReference type="OrthoDB" id="6192129at2"/>
<organism evidence="9 10">
    <name type="scientific">Massilia atriviolacea</name>
    <dbReference type="NCBI Taxonomy" id="2495579"/>
    <lineage>
        <taxon>Bacteria</taxon>
        <taxon>Pseudomonadati</taxon>
        <taxon>Pseudomonadota</taxon>
        <taxon>Betaproteobacteria</taxon>
        <taxon>Burkholderiales</taxon>
        <taxon>Oxalobacteraceae</taxon>
        <taxon>Telluria group</taxon>
        <taxon>Massilia</taxon>
    </lineage>
</organism>
<evidence type="ECO:0000256" key="7">
    <source>
        <dbReference type="ARBA" id="ARBA00023239"/>
    </source>
</evidence>
<dbReference type="InterPro" id="IPR003738">
    <property type="entry name" value="SRAP"/>
</dbReference>
<dbReference type="GO" id="GO:0106300">
    <property type="term" value="P:protein-DNA covalent cross-linking repair"/>
    <property type="evidence" value="ECO:0007669"/>
    <property type="project" value="InterPro"/>
</dbReference>
<reference evidence="9 10" key="1">
    <citation type="submission" date="2018-12" db="EMBL/GenBank/DDBJ databases">
        <authorList>
            <person name="Yang E."/>
        </authorList>
    </citation>
    <scope>NUCLEOTIDE SEQUENCE [LARGE SCALE GENOMIC DNA]</scope>
    <source>
        <strain evidence="9 10">SOD</strain>
    </source>
</reference>
<keyword evidence="3" id="KW-0227">DNA damage</keyword>
<dbReference type="EC" id="3.4.-.-" evidence="8"/>
<evidence type="ECO:0000313" key="10">
    <source>
        <dbReference type="Proteomes" id="UP000278085"/>
    </source>
</evidence>
<keyword evidence="7" id="KW-0456">Lyase</keyword>
<dbReference type="GO" id="GO:0016829">
    <property type="term" value="F:lyase activity"/>
    <property type="evidence" value="ECO:0007669"/>
    <property type="project" value="UniProtKB-KW"/>
</dbReference>
<keyword evidence="10" id="KW-1185">Reference proteome</keyword>
<dbReference type="InterPro" id="IPR036590">
    <property type="entry name" value="SRAP-like"/>
</dbReference>
<comment type="caution">
    <text evidence="9">The sequence shown here is derived from an EMBL/GenBank/DDBJ whole genome shotgun (WGS) entry which is preliminary data.</text>
</comment>
<evidence type="ECO:0000256" key="2">
    <source>
        <dbReference type="ARBA" id="ARBA00022670"/>
    </source>
</evidence>
<keyword evidence="2 8" id="KW-0645">Protease</keyword>
<evidence type="ECO:0000256" key="8">
    <source>
        <dbReference type="RuleBase" id="RU364100"/>
    </source>
</evidence>
<name>A0A430HGM0_9BURK</name>
<dbReference type="Pfam" id="PF02586">
    <property type="entry name" value="SRAP"/>
    <property type="match status" value="1"/>
</dbReference>
<keyword evidence="6" id="KW-0238">DNA-binding</keyword>
<dbReference type="PANTHER" id="PTHR13604">
    <property type="entry name" value="DC12-RELATED"/>
    <property type="match status" value="1"/>
</dbReference>
<evidence type="ECO:0000256" key="4">
    <source>
        <dbReference type="ARBA" id="ARBA00022801"/>
    </source>
</evidence>
<dbReference type="EMBL" id="RXLQ01000014">
    <property type="protein sequence ID" value="RSZ56642.1"/>
    <property type="molecule type" value="Genomic_DNA"/>
</dbReference>
<evidence type="ECO:0000256" key="3">
    <source>
        <dbReference type="ARBA" id="ARBA00022763"/>
    </source>
</evidence>
<dbReference type="GO" id="GO:0003697">
    <property type="term" value="F:single-stranded DNA binding"/>
    <property type="evidence" value="ECO:0007669"/>
    <property type="project" value="InterPro"/>
</dbReference>
<sequence length="227" mass="24779">MCGRLDQHHTAIDYVAALHWRGGAPRYASQAAPSYNAPPGTWRPLMRVVDDQLVVEDAFWGYRASWAAARLPISINARLEKIDNSYWSRLLKNGRAIVPADGWYEWTGDKGRKQPWHIHLKTREPLFIAAIGACGKEGEQPAESGFAIVTADAEGGMVDVHDRRPVVFSAADAALWLDPGLSAQQAGQLARSVALGPDAFEWHPVDKQVGRAGNEGAHLAAQLDLLG</sequence>
<dbReference type="Proteomes" id="UP000278085">
    <property type="component" value="Unassembled WGS sequence"/>
</dbReference>
<dbReference type="AlphaFoldDB" id="A0A430HGM0"/>
<keyword evidence="5" id="KW-0190">Covalent protein-DNA linkage</keyword>
<accession>A0A430HGM0</accession>
<evidence type="ECO:0000313" key="9">
    <source>
        <dbReference type="EMBL" id="RSZ56642.1"/>
    </source>
</evidence>
<dbReference type="GO" id="GO:0008233">
    <property type="term" value="F:peptidase activity"/>
    <property type="evidence" value="ECO:0007669"/>
    <property type="project" value="UniProtKB-KW"/>
</dbReference>
<keyword evidence="4 8" id="KW-0378">Hydrolase</keyword>
<protein>
    <recommendedName>
        <fullName evidence="8">Abasic site processing protein</fullName>
        <ecNumber evidence="8">3.4.-.-</ecNumber>
    </recommendedName>
</protein>
<dbReference type="Gene3D" id="3.90.1680.10">
    <property type="entry name" value="SOS response associated peptidase-like"/>
    <property type="match status" value="1"/>
</dbReference>